<dbReference type="SUPFAM" id="SSF56954">
    <property type="entry name" value="Outer membrane efflux proteins (OEP)"/>
    <property type="match status" value="1"/>
</dbReference>
<evidence type="ECO:0000313" key="10">
    <source>
        <dbReference type="Proteomes" id="UP000725649"/>
    </source>
</evidence>
<dbReference type="Proteomes" id="UP000725649">
    <property type="component" value="Unassembled WGS sequence"/>
</dbReference>
<protein>
    <submittedName>
        <fullName evidence="9">TolC family protein</fullName>
    </submittedName>
</protein>
<keyword evidence="7" id="KW-0998">Cell outer membrane</keyword>
<name>A0A928HFR0_9BACT</name>
<keyword evidence="4" id="KW-1134">Transmembrane beta strand</keyword>
<gene>
    <name evidence="9" type="ORF">E7027_01960</name>
</gene>
<organism evidence="9 10">
    <name type="scientific">Candidatus Avelusimicrobium gallicola</name>
    <dbReference type="NCBI Taxonomy" id="2562704"/>
    <lineage>
        <taxon>Bacteria</taxon>
        <taxon>Pseudomonadati</taxon>
        <taxon>Elusimicrobiota</taxon>
        <taxon>Elusimicrobia</taxon>
        <taxon>Elusimicrobiales</taxon>
        <taxon>Elusimicrobiaceae</taxon>
        <taxon>Candidatus Avelusimicrobium</taxon>
    </lineage>
</organism>
<dbReference type="GO" id="GO:0015288">
    <property type="term" value="F:porin activity"/>
    <property type="evidence" value="ECO:0007669"/>
    <property type="project" value="TreeGrafter"/>
</dbReference>
<dbReference type="InterPro" id="IPR051906">
    <property type="entry name" value="TolC-like"/>
</dbReference>
<feature type="chain" id="PRO_5037046114" evidence="8">
    <location>
        <begin position="20"/>
        <end position="431"/>
    </location>
</feature>
<dbReference type="InterPro" id="IPR003423">
    <property type="entry name" value="OMP_efflux"/>
</dbReference>
<evidence type="ECO:0000256" key="1">
    <source>
        <dbReference type="ARBA" id="ARBA00004442"/>
    </source>
</evidence>
<keyword evidence="6" id="KW-0472">Membrane</keyword>
<dbReference type="PANTHER" id="PTHR30026">
    <property type="entry name" value="OUTER MEMBRANE PROTEIN TOLC"/>
    <property type="match status" value="1"/>
</dbReference>
<evidence type="ECO:0000256" key="2">
    <source>
        <dbReference type="ARBA" id="ARBA00007613"/>
    </source>
</evidence>
<evidence type="ECO:0000256" key="3">
    <source>
        <dbReference type="ARBA" id="ARBA00022448"/>
    </source>
</evidence>
<keyword evidence="8" id="KW-0732">Signal</keyword>
<evidence type="ECO:0000256" key="8">
    <source>
        <dbReference type="SAM" id="SignalP"/>
    </source>
</evidence>
<dbReference type="EMBL" id="SUVG01000002">
    <property type="protein sequence ID" value="MBE6420896.1"/>
    <property type="molecule type" value="Genomic_DNA"/>
</dbReference>
<comment type="caution">
    <text evidence="9">The sequence shown here is derived from an EMBL/GenBank/DDBJ whole genome shotgun (WGS) entry which is preliminary data.</text>
</comment>
<feature type="signal peptide" evidence="8">
    <location>
        <begin position="1"/>
        <end position="19"/>
    </location>
</feature>
<evidence type="ECO:0000256" key="7">
    <source>
        <dbReference type="ARBA" id="ARBA00023237"/>
    </source>
</evidence>
<dbReference type="GO" id="GO:0009279">
    <property type="term" value="C:cell outer membrane"/>
    <property type="evidence" value="ECO:0007669"/>
    <property type="project" value="UniProtKB-SubCell"/>
</dbReference>
<accession>A0A928HFR0</accession>
<evidence type="ECO:0000256" key="5">
    <source>
        <dbReference type="ARBA" id="ARBA00022692"/>
    </source>
</evidence>
<dbReference type="GO" id="GO:1990281">
    <property type="term" value="C:efflux pump complex"/>
    <property type="evidence" value="ECO:0007669"/>
    <property type="project" value="TreeGrafter"/>
</dbReference>
<reference evidence="9" key="1">
    <citation type="submission" date="2019-04" db="EMBL/GenBank/DDBJ databases">
        <title>Evolution of Biomass-Degrading Anaerobic Consortia Revealed by Metagenomics.</title>
        <authorList>
            <person name="Peng X."/>
        </authorList>
    </citation>
    <scope>NUCLEOTIDE SEQUENCE</scope>
    <source>
        <strain evidence="9">SIG66</strain>
    </source>
</reference>
<evidence type="ECO:0000256" key="4">
    <source>
        <dbReference type="ARBA" id="ARBA00022452"/>
    </source>
</evidence>
<keyword evidence="5" id="KW-0812">Transmembrane</keyword>
<proteinExistence type="inferred from homology"/>
<dbReference type="Gene3D" id="1.20.1600.10">
    <property type="entry name" value="Outer membrane efflux proteins (OEP)"/>
    <property type="match status" value="1"/>
</dbReference>
<evidence type="ECO:0000313" key="9">
    <source>
        <dbReference type="EMBL" id="MBE6420896.1"/>
    </source>
</evidence>
<dbReference type="PANTHER" id="PTHR30026:SF20">
    <property type="entry name" value="OUTER MEMBRANE PROTEIN TOLC"/>
    <property type="match status" value="1"/>
</dbReference>
<dbReference type="AlphaFoldDB" id="A0A928HFR0"/>
<dbReference type="Pfam" id="PF02321">
    <property type="entry name" value="OEP"/>
    <property type="match status" value="1"/>
</dbReference>
<comment type="similarity">
    <text evidence="2">Belongs to the outer membrane factor (OMF) (TC 1.B.17) family.</text>
</comment>
<dbReference type="GO" id="GO:0015562">
    <property type="term" value="F:efflux transmembrane transporter activity"/>
    <property type="evidence" value="ECO:0007669"/>
    <property type="project" value="InterPro"/>
</dbReference>
<comment type="subcellular location">
    <subcellularLocation>
        <location evidence="1">Cell outer membrane</location>
    </subcellularLocation>
</comment>
<evidence type="ECO:0000256" key="6">
    <source>
        <dbReference type="ARBA" id="ARBA00023136"/>
    </source>
</evidence>
<keyword evidence="3" id="KW-0813">Transport</keyword>
<sequence length="431" mass="48472">MKKLVALVLALCCAGTVFAQKEYGLKFSSLINDNLTLENAIRLGLENNSEFLTAQQEIIIAEQKVNEAKFRYLPQFSLQGTATWFDLDYPMVLPDAVANRFLPGSEYLGGKDQFYGVGITATQYIYSGGRINNTLKMARAHLKQVQSRYEIVKSAAILDIKQSFYGLLYAQEYAKLTNEIATMADSWYKRPGGNLWQQIQIHALLADLKTKQSDAARLLKKAQLAMLVSLNKELNSNITIKGDFSPVHTDRDLPHLNLWALEFRPELKSALYALEADNIAMDLALSKRYPDIILNGSFEQLGTDSLDEVNKQISLAVRLPIPYNISEQIAQKKAEQKKSSLRRAAIEDKIRIQVAENFADMLFWQEEVLVRQNTYNELKKLLKKADSSPKTGTAPLEALGAYSAAAQNYLDAVRQNHVSKARLEWAIGQDL</sequence>